<comment type="subcellular location">
    <subcellularLocation>
        <location evidence="2">Nucleus</location>
    </subcellularLocation>
</comment>
<dbReference type="Proteomes" id="UP001187192">
    <property type="component" value="Unassembled WGS sequence"/>
</dbReference>
<dbReference type="SMART" id="SM00979">
    <property type="entry name" value="TIFY"/>
    <property type="match status" value="1"/>
</dbReference>
<feature type="region of interest" description="Disordered" evidence="3">
    <location>
        <begin position="360"/>
        <end position="405"/>
    </location>
</feature>
<proteinExistence type="inferred from homology"/>
<evidence type="ECO:0000259" key="4">
    <source>
        <dbReference type="PROSITE" id="PS51320"/>
    </source>
</evidence>
<dbReference type="PANTHER" id="PTHR33077">
    <property type="entry name" value="PROTEIN TIFY 4A-RELATED-RELATED"/>
    <property type="match status" value="1"/>
</dbReference>
<gene>
    <name evidence="5" type="ORF">TIFTF001_014427</name>
</gene>
<dbReference type="GO" id="GO:2000022">
    <property type="term" value="P:regulation of jasmonic acid mediated signaling pathway"/>
    <property type="evidence" value="ECO:0007669"/>
    <property type="project" value="UniProtKB-UniRule"/>
</dbReference>
<feature type="region of interest" description="Disordered" evidence="3">
    <location>
        <begin position="97"/>
        <end position="117"/>
    </location>
</feature>
<accession>A0AA88AFZ8</accession>
<feature type="compositionally biased region" description="Polar residues" evidence="3">
    <location>
        <begin position="99"/>
        <end position="109"/>
    </location>
</feature>
<dbReference type="PANTHER" id="PTHR33077:SF8">
    <property type="entry name" value="PROTEIN TIFY 8"/>
    <property type="match status" value="1"/>
</dbReference>
<keyword evidence="2" id="KW-1184">Jasmonic acid signaling pathway</keyword>
<feature type="region of interest" description="Disordered" evidence="3">
    <location>
        <begin position="1"/>
        <end position="53"/>
    </location>
</feature>
<keyword evidence="2" id="KW-0539">Nucleus</keyword>
<organism evidence="5 6">
    <name type="scientific">Ficus carica</name>
    <name type="common">Common fig</name>
    <dbReference type="NCBI Taxonomy" id="3494"/>
    <lineage>
        <taxon>Eukaryota</taxon>
        <taxon>Viridiplantae</taxon>
        <taxon>Streptophyta</taxon>
        <taxon>Embryophyta</taxon>
        <taxon>Tracheophyta</taxon>
        <taxon>Spermatophyta</taxon>
        <taxon>Magnoliopsida</taxon>
        <taxon>eudicotyledons</taxon>
        <taxon>Gunneridae</taxon>
        <taxon>Pentapetalae</taxon>
        <taxon>rosids</taxon>
        <taxon>fabids</taxon>
        <taxon>Rosales</taxon>
        <taxon>Moraceae</taxon>
        <taxon>Ficeae</taxon>
        <taxon>Ficus</taxon>
    </lineage>
</organism>
<comment type="caution">
    <text evidence="5">The sequence shown here is derived from an EMBL/GenBank/DDBJ whole genome shotgun (WGS) entry which is preliminary data.</text>
</comment>
<evidence type="ECO:0000256" key="1">
    <source>
        <dbReference type="ARBA" id="ARBA00008614"/>
    </source>
</evidence>
<dbReference type="InterPro" id="IPR010399">
    <property type="entry name" value="Tify_dom"/>
</dbReference>
<comment type="similarity">
    <text evidence="1 2">Belongs to the TIFY/JAZ family.</text>
</comment>
<dbReference type="GO" id="GO:0005634">
    <property type="term" value="C:nucleus"/>
    <property type="evidence" value="ECO:0007669"/>
    <property type="project" value="UniProtKB-SubCell"/>
</dbReference>
<dbReference type="Pfam" id="PF06200">
    <property type="entry name" value="tify"/>
    <property type="match status" value="1"/>
</dbReference>
<evidence type="ECO:0000256" key="2">
    <source>
        <dbReference type="RuleBase" id="RU369065"/>
    </source>
</evidence>
<feature type="compositionally biased region" description="Polar residues" evidence="3">
    <location>
        <begin position="212"/>
        <end position="221"/>
    </location>
</feature>
<sequence length="405" mass="42351">MTSLAPSPTTPPPPPQPPPPSSPQKPPPSPRRRRLPPLGLPPAAAVAPSPPPLIWPPLTNWKELSTAIRGGNHLEGVPFYGARSDISGPEISNKIVGSKRSNSDSTFMGSSRDGIPQMGPDCLEGSQLMKLLRNGSGGERLRRSNEEDMVFGSQQMRPSSASLIFQPPSGVSKLDRSIPMNAGPAVQYPPRGGHFVPFVPQVPSNRFRDANASPSNISQSAADEGSRTGIKGPGILSSINASGGASERNASGALPSGSRQKGATVISEPESSNPSSRHGFAGSRQMTIFYGGQAHVFDDVHPNKADVIMALAGSNGGSWSTTFSPKSTAKLAGETHMPSGEVETGNANNMTLLRDYRRRLSIPGSSSQGVGFGSPTGGHQVSSVGKDMRNSSQAAEPTSKEKSEL</sequence>
<evidence type="ECO:0000256" key="3">
    <source>
        <dbReference type="SAM" id="MobiDB-lite"/>
    </source>
</evidence>
<evidence type="ECO:0000313" key="6">
    <source>
        <dbReference type="Proteomes" id="UP001187192"/>
    </source>
</evidence>
<reference evidence="5" key="1">
    <citation type="submission" date="2023-07" db="EMBL/GenBank/DDBJ databases">
        <title>draft genome sequence of fig (Ficus carica).</title>
        <authorList>
            <person name="Takahashi T."/>
            <person name="Nishimura K."/>
        </authorList>
    </citation>
    <scope>NUCLEOTIDE SEQUENCE</scope>
</reference>
<dbReference type="InterPro" id="IPR040390">
    <property type="entry name" value="TIFY/JAZ"/>
</dbReference>
<keyword evidence="6" id="KW-1185">Reference proteome</keyword>
<dbReference type="GO" id="GO:0031347">
    <property type="term" value="P:regulation of defense response"/>
    <property type="evidence" value="ECO:0007669"/>
    <property type="project" value="UniProtKB-UniRule"/>
</dbReference>
<feature type="domain" description="Tify" evidence="4">
    <location>
        <begin position="279"/>
        <end position="314"/>
    </location>
</feature>
<name>A0AA88AFZ8_FICCA</name>
<dbReference type="AlphaFoldDB" id="A0AA88AFZ8"/>
<comment type="domain">
    <text evidence="2">The jas domain is required for interaction with COI1.</text>
</comment>
<dbReference type="GO" id="GO:0009611">
    <property type="term" value="P:response to wounding"/>
    <property type="evidence" value="ECO:0007669"/>
    <property type="project" value="UniProtKB-UniRule"/>
</dbReference>
<evidence type="ECO:0000313" key="5">
    <source>
        <dbReference type="EMBL" id="GMN45223.1"/>
    </source>
</evidence>
<dbReference type="EMBL" id="BTGU01000020">
    <property type="protein sequence ID" value="GMN45223.1"/>
    <property type="molecule type" value="Genomic_DNA"/>
</dbReference>
<dbReference type="PROSITE" id="PS51320">
    <property type="entry name" value="TIFY"/>
    <property type="match status" value="1"/>
</dbReference>
<protein>
    <recommendedName>
        <fullName evidence="2">Protein TIFY</fullName>
    </recommendedName>
    <alternativeName>
        <fullName evidence="2">Jasmonate ZIM domain-containing protein</fullName>
    </alternativeName>
</protein>
<feature type="region of interest" description="Disordered" evidence="3">
    <location>
        <begin position="197"/>
        <end position="280"/>
    </location>
</feature>
<comment type="function">
    <text evidence="2">Repressor of jasmonate responses.</text>
</comment>
<feature type="compositionally biased region" description="Pro residues" evidence="3">
    <location>
        <begin position="8"/>
        <end position="29"/>
    </location>
</feature>